<protein>
    <submittedName>
        <fullName evidence="1">Thioesterase family protein</fullName>
    </submittedName>
</protein>
<dbReference type="InterPro" id="IPR050563">
    <property type="entry name" value="4-hydroxybenzoyl-CoA_TE"/>
</dbReference>
<organism evidence="1 2">
    <name type="scientific">Nostocoides veronense</name>
    <dbReference type="NCBI Taxonomy" id="330836"/>
    <lineage>
        <taxon>Bacteria</taxon>
        <taxon>Bacillati</taxon>
        <taxon>Actinomycetota</taxon>
        <taxon>Actinomycetes</taxon>
        <taxon>Micrococcales</taxon>
        <taxon>Intrasporangiaceae</taxon>
        <taxon>Nostocoides</taxon>
    </lineage>
</organism>
<proteinExistence type="predicted"/>
<dbReference type="RefSeq" id="WP_344089083.1">
    <property type="nucleotide sequence ID" value="NZ_BAAAPO010000068.1"/>
</dbReference>
<dbReference type="Proteomes" id="UP001499938">
    <property type="component" value="Unassembled WGS sequence"/>
</dbReference>
<reference evidence="2" key="1">
    <citation type="journal article" date="2019" name="Int. J. Syst. Evol. Microbiol.">
        <title>The Global Catalogue of Microorganisms (GCM) 10K type strain sequencing project: providing services to taxonomists for standard genome sequencing and annotation.</title>
        <authorList>
            <consortium name="The Broad Institute Genomics Platform"/>
            <consortium name="The Broad Institute Genome Sequencing Center for Infectious Disease"/>
            <person name="Wu L."/>
            <person name="Ma J."/>
        </authorList>
    </citation>
    <scope>NUCLEOTIDE SEQUENCE [LARGE SCALE GENOMIC DNA]</scope>
    <source>
        <strain evidence="2">JCM 15592</strain>
    </source>
</reference>
<dbReference type="Gene3D" id="3.10.129.10">
    <property type="entry name" value="Hotdog Thioesterase"/>
    <property type="match status" value="1"/>
</dbReference>
<dbReference type="SUPFAM" id="SSF54637">
    <property type="entry name" value="Thioesterase/thiol ester dehydrase-isomerase"/>
    <property type="match status" value="1"/>
</dbReference>
<sequence>MTRFVDVALRWSDMDAYGHVNNVQFLRLLEDARVAAFAEWFGQDRTMLETGVLVARHEIEYLAPLTFRHAPVRISLWPTAISGASFELGYEVRDPEGVGDRLYARAETSLVAYDFATASPRRLTESERARLRELAGEPVAFRWRRR</sequence>
<name>A0ABP4YF33_9MICO</name>
<dbReference type="InterPro" id="IPR029069">
    <property type="entry name" value="HotDog_dom_sf"/>
</dbReference>
<dbReference type="Pfam" id="PF13279">
    <property type="entry name" value="4HBT_2"/>
    <property type="match status" value="1"/>
</dbReference>
<accession>A0ABP4YF33</accession>
<dbReference type="EMBL" id="BAAAPO010000068">
    <property type="protein sequence ID" value="GAA1810231.1"/>
    <property type="molecule type" value="Genomic_DNA"/>
</dbReference>
<dbReference type="PANTHER" id="PTHR31793:SF24">
    <property type="entry name" value="LONG-CHAIN ACYL-COA THIOESTERASE FADM"/>
    <property type="match status" value="1"/>
</dbReference>
<evidence type="ECO:0000313" key="2">
    <source>
        <dbReference type="Proteomes" id="UP001499938"/>
    </source>
</evidence>
<comment type="caution">
    <text evidence="1">The sequence shown here is derived from an EMBL/GenBank/DDBJ whole genome shotgun (WGS) entry which is preliminary data.</text>
</comment>
<dbReference type="CDD" id="cd00586">
    <property type="entry name" value="4HBT"/>
    <property type="match status" value="1"/>
</dbReference>
<keyword evidence="2" id="KW-1185">Reference proteome</keyword>
<evidence type="ECO:0000313" key="1">
    <source>
        <dbReference type="EMBL" id="GAA1810231.1"/>
    </source>
</evidence>
<dbReference type="PANTHER" id="PTHR31793">
    <property type="entry name" value="4-HYDROXYBENZOYL-COA THIOESTERASE FAMILY MEMBER"/>
    <property type="match status" value="1"/>
</dbReference>
<gene>
    <name evidence="1" type="ORF">GCM10009811_36490</name>
</gene>